<dbReference type="AlphaFoldDB" id="A0A0B8T3W3"/>
<protein>
    <submittedName>
        <fullName evidence="2">Glycosyl transferase group 1</fullName>
    </submittedName>
</protein>
<dbReference type="Gene3D" id="3.40.50.2000">
    <property type="entry name" value="Glycogen Phosphorylase B"/>
    <property type="match status" value="2"/>
</dbReference>
<dbReference type="STRING" id="1229276.DI53_2325"/>
<reference evidence="2 3" key="2">
    <citation type="journal article" date="2015" name="PLoS ONE">
        <title>Whole-Genome Optical Mapping and Finished Genome Sequence of Sphingobacterium deserti sp. nov., a New Species Isolated from the Western Desert of China.</title>
        <authorList>
            <person name="Teng C."/>
            <person name="Zhou Z."/>
            <person name="Molnar I."/>
            <person name="Li X."/>
            <person name="Tang R."/>
            <person name="Chen M."/>
            <person name="Wang L."/>
            <person name="Su S."/>
            <person name="Zhang W."/>
            <person name="Lin M."/>
        </authorList>
    </citation>
    <scope>NUCLEOTIDE SEQUENCE [LARGE SCALE GENOMIC DNA]</scope>
    <source>
        <strain evidence="3">ACCC05744</strain>
    </source>
</reference>
<gene>
    <name evidence="2" type="ORF">DI53_2325</name>
</gene>
<dbReference type="eggNOG" id="COG0438">
    <property type="taxonomic scope" value="Bacteria"/>
</dbReference>
<dbReference type="InterPro" id="IPR001296">
    <property type="entry name" value="Glyco_trans_1"/>
</dbReference>
<sequence>MKIVLVQHTDFINGTGGAEKMCCFLANGFQRMGYDVEIATNQNVQGVAMFALAEGVRVTNIYDEEIVQESFKPIFNYRGSNPLKWCRAKFRKKLAKYYNNKLKKKYAAYGGIYTFNLLQRSKRWSAYLRAVAPDVVISTSLSSALEITYQNKYDFPVVNSVNGRPDYDYDSPFGERDPIEKQLLIETFTNLTAIQVLFASYERFLPTQFKGMCFVIPNPVPKIGEGQLAKHDSEKTSFSIVNIARLDNACKQQEMAIRVFHRLADTHQLWNMFIWGIGRDKDYLEGVIDELKLTERVILKGFTEKPLEKLKRADIFLFPSKFEGFGLALAEAMAVGLPVVGLSNCSGVNELIKNNKNGFLVESEEQMIECLVKLMESPSLRKNMGSAGAIDMREYNERAVLSSWNELLHEVLAQKG</sequence>
<organism evidence="2 3">
    <name type="scientific">Sphingobacterium deserti</name>
    <dbReference type="NCBI Taxonomy" id="1229276"/>
    <lineage>
        <taxon>Bacteria</taxon>
        <taxon>Pseudomonadati</taxon>
        <taxon>Bacteroidota</taxon>
        <taxon>Sphingobacteriia</taxon>
        <taxon>Sphingobacteriales</taxon>
        <taxon>Sphingobacteriaceae</taxon>
        <taxon>Sphingobacterium</taxon>
    </lineage>
</organism>
<dbReference type="EMBL" id="JJMU01000033">
    <property type="protein sequence ID" value="KGE13913.1"/>
    <property type="molecule type" value="Genomic_DNA"/>
</dbReference>
<dbReference type="GO" id="GO:0016757">
    <property type="term" value="F:glycosyltransferase activity"/>
    <property type="evidence" value="ECO:0007669"/>
    <property type="project" value="InterPro"/>
</dbReference>
<proteinExistence type="predicted"/>
<evidence type="ECO:0000313" key="3">
    <source>
        <dbReference type="Proteomes" id="UP000031802"/>
    </source>
</evidence>
<dbReference type="SUPFAM" id="SSF53756">
    <property type="entry name" value="UDP-Glycosyltransferase/glycogen phosphorylase"/>
    <property type="match status" value="1"/>
</dbReference>
<dbReference type="PATRIC" id="fig|1229276.3.peg.2386"/>
<evidence type="ECO:0000259" key="1">
    <source>
        <dbReference type="Pfam" id="PF00534"/>
    </source>
</evidence>
<dbReference type="PANTHER" id="PTHR12526">
    <property type="entry name" value="GLYCOSYLTRANSFERASE"/>
    <property type="match status" value="1"/>
</dbReference>
<comment type="caution">
    <text evidence="2">The sequence shown here is derived from an EMBL/GenBank/DDBJ whole genome shotgun (WGS) entry which is preliminary data.</text>
</comment>
<dbReference type="RefSeq" id="WP_037499297.1">
    <property type="nucleotide sequence ID" value="NZ_JJMU01000033.1"/>
</dbReference>
<accession>A0A0B8T3W3</accession>
<dbReference type="PANTHER" id="PTHR12526:SF627">
    <property type="entry name" value="D-RHAMNOSYLTRANSFERASE WBPZ"/>
    <property type="match status" value="1"/>
</dbReference>
<evidence type="ECO:0000313" key="2">
    <source>
        <dbReference type="EMBL" id="KGE13913.1"/>
    </source>
</evidence>
<feature type="domain" description="Glycosyl transferase family 1" evidence="1">
    <location>
        <begin position="229"/>
        <end position="388"/>
    </location>
</feature>
<dbReference type="Pfam" id="PF00534">
    <property type="entry name" value="Glycos_transf_1"/>
    <property type="match status" value="1"/>
</dbReference>
<dbReference type="Proteomes" id="UP000031802">
    <property type="component" value="Unassembled WGS sequence"/>
</dbReference>
<dbReference type="OrthoDB" id="9811239at2"/>
<keyword evidence="3" id="KW-1185">Reference proteome</keyword>
<reference evidence="3" key="1">
    <citation type="submission" date="2014-04" db="EMBL/GenBank/DDBJ databases">
        <title>Whole-Genome optical mapping and complete genome sequence of Sphingobacterium deserti sp. nov., a new spaces isolated from desert in the west of China.</title>
        <authorList>
            <person name="Teng C."/>
            <person name="Zhou Z."/>
            <person name="Li X."/>
            <person name="Chen M."/>
            <person name="Lin M."/>
            <person name="Wang L."/>
            <person name="Su S."/>
            <person name="Zhang C."/>
            <person name="Zhang W."/>
        </authorList>
    </citation>
    <scope>NUCLEOTIDE SEQUENCE [LARGE SCALE GENOMIC DNA]</scope>
    <source>
        <strain evidence="3">ACCC05744</strain>
    </source>
</reference>
<keyword evidence="2" id="KW-0808">Transferase</keyword>
<name>A0A0B8T3W3_9SPHI</name>